<dbReference type="InterPro" id="IPR049315">
    <property type="entry name" value="GDC-P_N"/>
</dbReference>
<dbReference type="InterPro" id="IPR023010">
    <property type="entry name" value="GcvPA"/>
</dbReference>
<dbReference type="GO" id="GO:0004375">
    <property type="term" value="F:glycine dehydrogenase (decarboxylating) activity"/>
    <property type="evidence" value="ECO:0007669"/>
    <property type="project" value="InterPro"/>
</dbReference>
<protein>
    <recommendedName>
        <fullName evidence="1">Glycine cleavage system P-protein N-terminal domain-containing protein</fullName>
    </recommendedName>
</protein>
<organism evidence="2">
    <name type="scientific">marine sediment metagenome</name>
    <dbReference type="NCBI Taxonomy" id="412755"/>
    <lineage>
        <taxon>unclassified sequences</taxon>
        <taxon>metagenomes</taxon>
        <taxon>ecological metagenomes</taxon>
    </lineage>
</organism>
<feature type="non-terminal residue" evidence="2">
    <location>
        <position position="37"/>
    </location>
</feature>
<accession>X1T7Z7</accession>
<reference evidence="2" key="1">
    <citation type="journal article" date="2014" name="Front. Microbiol.">
        <title>High frequency of phylogenetically diverse reductive dehalogenase-homologous genes in deep subseafloor sedimentary metagenomes.</title>
        <authorList>
            <person name="Kawai M."/>
            <person name="Futagami T."/>
            <person name="Toyoda A."/>
            <person name="Takaki Y."/>
            <person name="Nishi S."/>
            <person name="Hori S."/>
            <person name="Arai W."/>
            <person name="Tsubouchi T."/>
            <person name="Morono Y."/>
            <person name="Uchiyama I."/>
            <person name="Ito T."/>
            <person name="Fujiyama A."/>
            <person name="Inagaki F."/>
            <person name="Takami H."/>
        </authorList>
    </citation>
    <scope>NUCLEOTIDE SEQUENCE</scope>
    <source>
        <strain evidence="2">Expedition CK06-06</strain>
    </source>
</reference>
<dbReference type="Gene3D" id="3.40.640.10">
    <property type="entry name" value="Type I PLP-dependent aspartate aminotransferase-like (Major domain)"/>
    <property type="match status" value="1"/>
</dbReference>
<proteinExistence type="predicted"/>
<dbReference type="InterPro" id="IPR015421">
    <property type="entry name" value="PyrdxlP-dep_Trfase_major"/>
</dbReference>
<gene>
    <name evidence="2" type="ORF">S12H4_15494</name>
</gene>
<dbReference type="AlphaFoldDB" id="X1T7Z7"/>
<dbReference type="GO" id="GO:0009116">
    <property type="term" value="P:nucleoside metabolic process"/>
    <property type="evidence" value="ECO:0007669"/>
    <property type="project" value="InterPro"/>
</dbReference>
<dbReference type="EMBL" id="BARW01007447">
    <property type="protein sequence ID" value="GAI87491.1"/>
    <property type="molecule type" value="Genomic_DNA"/>
</dbReference>
<dbReference type="Pfam" id="PF02347">
    <property type="entry name" value="GDC-P"/>
    <property type="match status" value="1"/>
</dbReference>
<name>X1T7Z7_9ZZZZ</name>
<feature type="domain" description="Glycine cleavage system P-protein N-terminal" evidence="1">
    <location>
        <begin position="1"/>
        <end position="37"/>
    </location>
</feature>
<evidence type="ECO:0000259" key="1">
    <source>
        <dbReference type="Pfam" id="PF02347"/>
    </source>
</evidence>
<evidence type="ECO:0000313" key="2">
    <source>
        <dbReference type="EMBL" id="GAI87491.1"/>
    </source>
</evidence>
<comment type="caution">
    <text evidence="2">The sequence shown here is derived from an EMBL/GenBank/DDBJ whole genome shotgun (WGS) entry which is preliminary data.</text>
</comment>
<dbReference type="PANTHER" id="PTHR42806">
    <property type="entry name" value="GLYCINE CLEAVAGE SYSTEM P-PROTEIN"/>
    <property type="match status" value="1"/>
</dbReference>
<sequence>MPGRLVGKTKEINGEREGFLLTLQAREQHIRREKASS</sequence>
<dbReference type="PANTHER" id="PTHR42806:SF1">
    <property type="entry name" value="GLYCINE DEHYDROGENASE (DECARBOXYLATING)"/>
    <property type="match status" value="1"/>
</dbReference>